<keyword evidence="1" id="KW-0472">Membrane</keyword>
<dbReference type="WBParaSite" id="L893_g19660.t1">
    <property type="protein sequence ID" value="L893_g19660.t1"/>
    <property type="gene ID" value="L893_g19660"/>
</dbReference>
<reference evidence="3" key="1">
    <citation type="submission" date="2016-11" db="UniProtKB">
        <authorList>
            <consortium name="WormBaseParasite"/>
        </authorList>
    </citation>
    <scope>IDENTIFICATION</scope>
</reference>
<proteinExistence type="predicted"/>
<accession>A0A1I7YTU6</accession>
<keyword evidence="1" id="KW-0812">Transmembrane</keyword>
<evidence type="ECO:0000313" key="2">
    <source>
        <dbReference type="Proteomes" id="UP000095287"/>
    </source>
</evidence>
<name>A0A1I7YTU6_9BILA</name>
<feature type="transmembrane region" description="Helical" evidence="1">
    <location>
        <begin position="20"/>
        <end position="41"/>
    </location>
</feature>
<dbReference type="Proteomes" id="UP000095287">
    <property type="component" value="Unplaced"/>
</dbReference>
<evidence type="ECO:0000256" key="1">
    <source>
        <dbReference type="SAM" id="Phobius"/>
    </source>
</evidence>
<protein>
    <submittedName>
        <fullName evidence="3">G_PROTEIN_RECEP_F1_2 domain-containing protein</fullName>
    </submittedName>
</protein>
<feature type="transmembrane region" description="Helical" evidence="1">
    <location>
        <begin position="48"/>
        <end position="66"/>
    </location>
</feature>
<keyword evidence="2" id="KW-1185">Reference proteome</keyword>
<sequence>MSDITEIPVDRTMPFEMVAFAMFMFLVVNPIMYTLAITVLIPKSRSRIFTIVLSWSLHIFAFFQFAQFTFNWHSGLDFCRANNTTRYVLYF</sequence>
<organism evidence="2 3">
    <name type="scientific">Steinernema glaseri</name>
    <dbReference type="NCBI Taxonomy" id="37863"/>
    <lineage>
        <taxon>Eukaryota</taxon>
        <taxon>Metazoa</taxon>
        <taxon>Ecdysozoa</taxon>
        <taxon>Nematoda</taxon>
        <taxon>Chromadorea</taxon>
        <taxon>Rhabditida</taxon>
        <taxon>Tylenchina</taxon>
        <taxon>Panagrolaimomorpha</taxon>
        <taxon>Strongyloidoidea</taxon>
        <taxon>Steinernematidae</taxon>
        <taxon>Steinernema</taxon>
    </lineage>
</organism>
<evidence type="ECO:0000313" key="3">
    <source>
        <dbReference type="WBParaSite" id="L893_g19660.t1"/>
    </source>
</evidence>
<keyword evidence="1" id="KW-1133">Transmembrane helix</keyword>
<dbReference type="AlphaFoldDB" id="A0A1I7YTU6"/>